<dbReference type="RefSeq" id="WP_122231028.1">
    <property type="nucleotide sequence ID" value="NZ_RDQO01000005.1"/>
</dbReference>
<sequence>MTTSQQVFWGQGAFLAPQHLQAQDDWQRAYAAQLLRLIAPFAYGFETLQWSETALQNGMVEIERFALLTADGQWLHGGTAGHGAGANASVAGRSLLELPVTDKTPITLYLALRREQTLDGLASTAGSGAALPARHTLRSTLAADPYDPQAPEAEVQLLNYQLAIVTSLDEQAAALLQAAETHAFAEIVPDGPGRFKPSPSFIAPCLRLDASANLARWSRGLRDLLLSRGLDFAAHKRQRGIRSASTSAQEVMRALMMQTFARHLPRWQEHLRLGTTSPWGLYQDLREMVAEFSVFSEDIGYFGARRASTGERGAPDAAELPDYDHHDLRRCFQLAFARASELIKGLTVGAEVGIALTYDGRFFKADLPESLFASDRMRFYLAFESDLGGQELAERLQRTGKIASLEDMPRLLQAALFGLKIDLLPVPPEELPQKTPNTTYFLVDTRHPFWQFIRDRRNIAVYTGTPAEETVIRLYPVDPAE</sequence>
<dbReference type="EMBL" id="RDQO01000005">
    <property type="protein sequence ID" value="RMX04238.1"/>
    <property type="molecule type" value="Genomic_DNA"/>
</dbReference>
<dbReference type="AlphaFoldDB" id="A0A3M6QMC7"/>
<dbReference type="InterPro" id="IPR010263">
    <property type="entry name" value="T6SS_TssK"/>
</dbReference>
<accession>A0A3M6QMC7</accession>
<gene>
    <name evidence="1" type="primary">tssK</name>
    <name evidence="1" type="ORF">D8I35_15725</name>
</gene>
<dbReference type="NCBIfam" id="TIGR03353">
    <property type="entry name" value="VI_chp_4"/>
    <property type="match status" value="1"/>
</dbReference>
<reference evidence="1 2" key="1">
    <citation type="submission" date="2018-10" db="EMBL/GenBank/DDBJ databases">
        <title>Draft genome of Cortibacter populi DSM10536.</title>
        <authorList>
            <person name="Bernier A.-M."/>
            <person name="Bernard K."/>
        </authorList>
    </citation>
    <scope>NUCLEOTIDE SEQUENCE [LARGE SCALE GENOMIC DNA]</scope>
    <source>
        <strain evidence="1 2">DSM 105136</strain>
    </source>
</reference>
<proteinExistence type="predicted"/>
<dbReference type="PANTHER" id="PTHR35566:SF1">
    <property type="entry name" value="TYPE VI SECRETION SYSTEM BASEPLATE COMPONENT TSSK1"/>
    <property type="match status" value="1"/>
</dbReference>
<evidence type="ECO:0000313" key="2">
    <source>
        <dbReference type="Proteomes" id="UP000278006"/>
    </source>
</evidence>
<organism evidence="1 2">
    <name type="scientific">Corticibacter populi</name>
    <dbReference type="NCBI Taxonomy" id="1550736"/>
    <lineage>
        <taxon>Bacteria</taxon>
        <taxon>Pseudomonadati</taxon>
        <taxon>Pseudomonadota</taxon>
        <taxon>Betaproteobacteria</taxon>
        <taxon>Burkholderiales</taxon>
        <taxon>Comamonadaceae</taxon>
        <taxon>Corticibacter</taxon>
    </lineage>
</organism>
<keyword evidence="2" id="KW-1185">Reference proteome</keyword>
<protein>
    <submittedName>
        <fullName evidence="1">Type VI secretion system baseplate subunit TssK</fullName>
    </submittedName>
</protein>
<name>A0A3M6QMC7_9BURK</name>
<dbReference type="Proteomes" id="UP000278006">
    <property type="component" value="Unassembled WGS sequence"/>
</dbReference>
<evidence type="ECO:0000313" key="1">
    <source>
        <dbReference type="EMBL" id="RMX04238.1"/>
    </source>
</evidence>
<dbReference type="PANTHER" id="PTHR35566">
    <property type="entry name" value="BLR3599 PROTEIN"/>
    <property type="match status" value="1"/>
</dbReference>
<dbReference type="OrthoDB" id="9775333at2"/>
<comment type="caution">
    <text evidence="1">The sequence shown here is derived from an EMBL/GenBank/DDBJ whole genome shotgun (WGS) entry which is preliminary data.</text>
</comment>
<dbReference type="Pfam" id="PF05936">
    <property type="entry name" value="T6SS_VasE"/>
    <property type="match status" value="1"/>
</dbReference>